<feature type="domain" description="Antitoxin SocA-like Panacea" evidence="1">
    <location>
        <begin position="33"/>
        <end position="146"/>
    </location>
</feature>
<comment type="caution">
    <text evidence="2">The sequence shown here is derived from an EMBL/GenBank/DDBJ whole genome shotgun (WGS) entry which is preliminary data.</text>
</comment>
<dbReference type="Pfam" id="PF13274">
    <property type="entry name" value="SocA_Panacea"/>
    <property type="match status" value="1"/>
</dbReference>
<reference evidence="2 3" key="1">
    <citation type="submission" date="2015-09" db="EMBL/GenBank/DDBJ databases">
        <authorList>
            <consortium name="Pathogen Informatics"/>
        </authorList>
    </citation>
    <scope>NUCLEOTIDE SEQUENCE [LARGE SCALE GENOMIC DNA]</scope>
    <source>
        <strain evidence="2 3">2789STDY5834858</strain>
    </source>
</reference>
<evidence type="ECO:0000313" key="3">
    <source>
        <dbReference type="Proteomes" id="UP000095488"/>
    </source>
</evidence>
<organism evidence="2 3">
    <name type="scientific">Sarcina ventriculi</name>
    <name type="common">Clostridium ventriculi</name>
    <dbReference type="NCBI Taxonomy" id="1267"/>
    <lineage>
        <taxon>Bacteria</taxon>
        <taxon>Bacillati</taxon>
        <taxon>Bacillota</taxon>
        <taxon>Clostridia</taxon>
        <taxon>Eubacteriales</taxon>
        <taxon>Clostridiaceae</taxon>
        <taxon>Sarcina</taxon>
    </lineage>
</organism>
<sequence length="174" mass="20963">MVQENKVYKVLDVARYIINYSNRNDKSITHLKLQKLLYYVQANFLVNRNGVHCFEENILNWDYGPVINEVYYEFRGNGKDYLPNQEEYTIIEYDEDIESIKFCEKRFDEKIIMDSDKEMINEVIDSYFQYTAFEMVNKTHGEDPWKSIERNKVIDKEIIREYYLQNSGKIKGES</sequence>
<dbReference type="EMBL" id="CYZR01000021">
    <property type="protein sequence ID" value="CUO26701.1"/>
    <property type="molecule type" value="Genomic_DNA"/>
</dbReference>
<evidence type="ECO:0000313" key="2">
    <source>
        <dbReference type="EMBL" id="CUO26701.1"/>
    </source>
</evidence>
<evidence type="ECO:0000259" key="1">
    <source>
        <dbReference type="Pfam" id="PF13274"/>
    </source>
</evidence>
<accession>A0ABM9USV7</accession>
<protein>
    <submittedName>
        <fullName evidence="2">Uncharacterized phage-associated protein</fullName>
    </submittedName>
</protein>
<name>A0ABM9USV7_SARVE</name>
<gene>
    <name evidence="2" type="ORF">ERS852473_02338</name>
</gene>
<dbReference type="RefSeq" id="WP_055260299.1">
    <property type="nucleotide sequence ID" value="NZ_CABIXL010000021.1"/>
</dbReference>
<proteinExistence type="predicted"/>
<keyword evidence="3" id="KW-1185">Reference proteome</keyword>
<dbReference type="InterPro" id="IPR025272">
    <property type="entry name" value="SocA_Panacea"/>
</dbReference>
<dbReference type="Proteomes" id="UP000095488">
    <property type="component" value="Unassembled WGS sequence"/>
</dbReference>